<evidence type="ECO:0000313" key="2">
    <source>
        <dbReference type="WBParaSite" id="RSKR_0000899600.1"/>
    </source>
</evidence>
<dbReference type="WBParaSite" id="RSKR_0000899600.1">
    <property type="protein sequence ID" value="RSKR_0000899600.1"/>
    <property type="gene ID" value="RSKR_0000899600"/>
</dbReference>
<organism evidence="1 2">
    <name type="scientific">Rhabditophanes sp. KR3021</name>
    <dbReference type="NCBI Taxonomy" id="114890"/>
    <lineage>
        <taxon>Eukaryota</taxon>
        <taxon>Metazoa</taxon>
        <taxon>Ecdysozoa</taxon>
        <taxon>Nematoda</taxon>
        <taxon>Chromadorea</taxon>
        <taxon>Rhabditida</taxon>
        <taxon>Tylenchina</taxon>
        <taxon>Panagrolaimomorpha</taxon>
        <taxon>Strongyloidoidea</taxon>
        <taxon>Alloionematidae</taxon>
        <taxon>Rhabditophanes</taxon>
    </lineage>
</organism>
<proteinExistence type="predicted"/>
<accession>A0AC35UA23</accession>
<sequence>MSIVPGTGEALFDHIAQCLASFMEKHHLKDREKLPLGFTFSFPCTQEGLTCARLVNWTKGFRASGVEGKDVVSLLREACQRRGDIDIDVVAVLNDTTGTMMACAFQENTCNIGVIVGTGSNACYMEKISKIYKIDGEIDPASDGQPDEMCVNTEWGGFGDDGSMDFIRTVFDETVDKGSINQGKQLFEKMISGMYMGEVVRVVLEHLAREGILFGGDYEGISQPGCFPTKYVSEIEADIANEQESTFQRTQIILEDIGVDCPTAADCSNVAYVCQVVSTRAAYLSAIGIATLINRINKPIITVGVDGSVYRFHPTFPNLLDQKVAELINPGLDFQLMLSEDGSGRGAALVAAVATRITKESLGQ</sequence>
<name>A0AC35UA23_9BILA</name>
<reference evidence="2" key="1">
    <citation type="submission" date="2016-11" db="UniProtKB">
        <authorList>
            <consortium name="WormBaseParasite"/>
        </authorList>
    </citation>
    <scope>IDENTIFICATION</scope>
    <source>
        <strain evidence="2">KR3021</strain>
    </source>
</reference>
<evidence type="ECO:0000313" key="1">
    <source>
        <dbReference type="Proteomes" id="UP000095286"/>
    </source>
</evidence>
<protein>
    <submittedName>
        <fullName evidence="2">Phosphotransferase</fullName>
    </submittedName>
</protein>
<dbReference type="Proteomes" id="UP000095286">
    <property type="component" value="Unplaced"/>
</dbReference>